<dbReference type="GO" id="GO:0005524">
    <property type="term" value="F:ATP binding"/>
    <property type="evidence" value="ECO:0007669"/>
    <property type="project" value="UniProtKB-KW"/>
</dbReference>
<dbReference type="Pfam" id="PF00294">
    <property type="entry name" value="PfkB"/>
    <property type="match status" value="1"/>
</dbReference>
<dbReference type="Gene3D" id="2.20.150.10">
    <property type="entry name" value="putative 5-dehydro-2- deoxygluconokinase"/>
    <property type="match status" value="1"/>
</dbReference>
<dbReference type="SUPFAM" id="SSF53613">
    <property type="entry name" value="Ribokinase-like"/>
    <property type="match status" value="1"/>
</dbReference>
<dbReference type="EMBL" id="WHLY01000002">
    <property type="protein sequence ID" value="MPR33206.1"/>
    <property type="molecule type" value="Genomic_DNA"/>
</dbReference>
<keyword evidence="3" id="KW-0547">Nucleotide-binding</keyword>
<comment type="caution">
    <text evidence="7">The sequence shown here is derived from an EMBL/GenBank/DDBJ whole genome shotgun (WGS) entry which is preliminary data.</text>
</comment>
<evidence type="ECO:0000256" key="5">
    <source>
        <dbReference type="ARBA" id="ARBA00022840"/>
    </source>
</evidence>
<sequence length="310" mass="33226">MGYSKKYALVAAGEFLADLIGEDFASDLLTTGTFRRVQGGSPANLAANLARLGHKSALVACVGADSLGKYLLQAIYPTGVNTEYVAIDPGQPTSLVLVSRTQGTPDFIAYRAADYQLQPDHFPNSLLNESAIFHTTCFGLSREPARSSLLDAARRARQSGALLSLDANYAPSIWPDRHEALEVIGKYIQDALVKLSDDDAERIFGSAVTPEQVLDFLHGKGARLVCYTLGARGSLISWEGGRHKVHVAVEPVEVLDATGAGDAYWAGFLSAYLDGYPPAQCTRAGGRIAAIKISSVAPLPNQINRNLLYE</sequence>
<feature type="domain" description="Carbohydrate kinase PfkB" evidence="6">
    <location>
        <begin position="9"/>
        <end position="296"/>
    </location>
</feature>
<keyword evidence="8" id="KW-1185">Reference proteome</keyword>
<evidence type="ECO:0000313" key="7">
    <source>
        <dbReference type="EMBL" id="MPR33206.1"/>
    </source>
</evidence>
<organism evidence="7 8">
    <name type="scientific">Salmonirosea aquatica</name>
    <dbReference type="NCBI Taxonomy" id="2654236"/>
    <lineage>
        <taxon>Bacteria</taxon>
        <taxon>Pseudomonadati</taxon>
        <taxon>Bacteroidota</taxon>
        <taxon>Cytophagia</taxon>
        <taxon>Cytophagales</taxon>
        <taxon>Spirosomataceae</taxon>
        <taxon>Salmonirosea</taxon>
    </lineage>
</organism>
<accession>A0A7C9F5J5</accession>
<reference evidence="7 8" key="1">
    <citation type="submission" date="2019-10" db="EMBL/GenBank/DDBJ databases">
        <title>Draft Genome Sequence of Cytophagaceae sp. SJW1-29.</title>
        <authorList>
            <person name="Choi A."/>
        </authorList>
    </citation>
    <scope>NUCLEOTIDE SEQUENCE [LARGE SCALE GENOMIC DNA]</scope>
    <source>
        <strain evidence="7 8">SJW1-29</strain>
    </source>
</reference>
<dbReference type="AlphaFoldDB" id="A0A7C9F5J5"/>
<dbReference type="Proteomes" id="UP000479293">
    <property type="component" value="Unassembled WGS sequence"/>
</dbReference>
<dbReference type="Gene3D" id="3.40.1190.20">
    <property type="match status" value="1"/>
</dbReference>
<dbReference type="PANTHER" id="PTHR43085">
    <property type="entry name" value="HEXOKINASE FAMILY MEMBER"/>
    <property type="match status" value="1"/>
</dbReference>
<evidence type="ECO:0000256" key="4">
    <source>
        <dbReference type="ARBA" id="ARBA00022777"/>
    </source>
</evidence>
<keyword evidence="5" id="KW-0067">ATP-binding</keyword>
<evidence type="ECO:0000256" key="1">
    <source>
        <dbReference type="ARBA" id="ARBA00010688"/>
    </source>
</evidence>
<proteinExistence type="inferred from homology"/>
<name>A0A7C9F5J5_9BACT</name>
<keyword evidence="2" id="KW-0808">Transferase</keyword>
<protein>
    <submittedName>
        <fullName evidence="7">Carbohydrate kinase</fullName>
    </submittedName>
</protein>
<evidence type="ECO:0000259" key="6">
    <source>
        <dbReference type="Pfam" id="PF00294"/>
    </source>
</evidence>
<keyword evidence="4 7" id="KW-0418">Kinase</keyword>
<dbReference type="InterPro" id="IPR050306">
    <property type="entry name" value="PfkB_Carbo_kinase"/>
</dbReference>
<dbReference type="InterPro" id="IPR029056">
    <property type="entry name" value="Ribokinase-like"/>
</dbReference>
<dbReference type="InterPro" id="IPR011611">
    <property type="entry name" value="PfkB_dom"/>
</dbReference>
<dbReference type="CDD" id="cd01167">
    <property type="entry name" value="bac_FRK"/>
    <property type="match status" value="1"/>
</dbReference>
<evidence type="ECO:0000313" key="8">
    <source>
        <dbReference type="Proteomes" id="UP000479293"/>
    </source>
</evidence>
<dbReference type="GO" id="GO:0016301">
    <property type="term" value="F:kinase activity"/>
    <property type="evidence" value="ECO:0007669"/>
    <property type="project" value="UniProtKB-KW"/>
</dbReference>
<evidence type="ECO:0000256" key="2">
    <source>
        <dbReference type="ARBA" id="ARBA00022679"/>
    </source>
</evidence>
<gene>
    <name evidence="7" type="ORF">GBK04_07495</name>
</gene>
<dbReference type="RefSeq" id="WP_152758274.1">
    <property type="nucleotide sequence ID" value="NZ_WHLY01000002.1"/>
</dbReference>
<evidence type="ECO:0000256" key="3">
    <source>
        <dbReference type="ARBA" id="ARBA00022741"/>
    </source>
</evidence>
<dbReference type="PANTHER" id="PTHR43085:SF1">
    <property type="entry name" value="PSEUDOURIDINE KINASE-RELATED"/>
    <property type="match status" value="1"/>
</dbReference>
<dbReference type="InterPro" id="IPR023314">
    <property type="entry name" value="Myo_inos_IolC-like_sf"/>
</dbReference>
<comment type="similarity">
    <text evidence="1">Belongs to the carbohydrate kinase PfkB family.</text>
</comment>